<accession>A0A4D4JER2</accession>
<protein>
    <submittedName>
        <fullName evidence="2">Transposase</fullName>
    </submittedName>
</protein>
<dbReference type="InterPro" id="IPR012337">
    <property type="entry name" value="RNaseH-like_sf"/>
</dbReference>
<organism evidence="2 3">
    <name type="scientific">Gandjariella thermophila</name>
    <dbReference type="NCBI Taxonomy" id="1931992"/>
    <lineage>
        <taxon>Bacteria</taxon>
        <taxon>Bacillati</taxon>
        <taxon>Actinomycetota</taxon>
        <taxon>Actinomycetes</taxon>
        <taxon>Pseudonocardiales</taxon>
        <taxon>Pseudonocardiaceae</taxon>
        <taxon>Gandjariella</taxon>
    </lineage>
</organism>
<dbReference type="PANTHER" id="PTHR33627">
    <property type="entry name" value="TRANSPOSASE"/>
    <property type="match status" value="1"/>
</dbReference>
<dbReference type="Proteomes" id="UP000298860">
    <property type="component" value="Unassembled WGS sequence"/>
</dbReference>
<proteinExistence type="predicted"/>
<dbReference type="PANTHER" id="PTHR33627:SF1">
    <property type="entry name" value="TRANSPOSASE"/>
    <property type="match status" value="1"/>
</dbReference>
<feature type="domain" description="Transposase IS701-like DDE" evidence="1">
    <location>
        <begin position="22"/>
        <end position="237"/>
    </location>
</feature>
<dbReference type="Pfam" id="PF13546">
    <property type="entry name" value="DDE_5"/>
    <property type="match status" value="1"/>
</dbReference>
<reference evidence="3" key="1">
    <citation type="submission" date="2019-04" db="EMBL/GenBank/DDBJ databases">
        <title>Draft genome sequence of Pseudonocardiaceae bacterium SL3-2-4.</title>
        <authorList>
            <person name="Ningsih F."/>
            <person name="Yokota A."/>
            <person name="Sakai Y."/>
            <person name="Nanatani K."/>
            <person name="Yabe S."/>
            <person name="Oetari A."/>
            <person name="Sjamsuridzal W."/>
        </authorList>
    </citation>
    <scope>NUCLEOTIDE SEQUENCE [LARGE SCALE GENOMIC DNA]</scope>
    <source>
        <strain evidence="3">SL3-2-4</strain>
    </source>
</reference>
<dbReference type="EMBL" id="BJFL01000024">
    <property type="protein sequence ID" value="GDY32407.1"/>
    <property type="molecule type" value="Genomic_DNA"/>
</dbReference>
<evidence type="ECO:0000313" key="2">
    <source>
        <dbReference type="EMBL" id="GDY32407.1"/>
    </source>
</evidence>
<comment type="caution">
    <text evidence="2">The sequence shown here is derived from an EMBL/GenBank/DDBJ whole genome shotgun (WGS) entry which is preliminary data.</text>
</comment>
<name>A0A4D4JER2_9PSEU</name>
<dbReference type="AlphaFoldDB" id="A0A4D4JER2"/>
<dbReference type="InterPro" id="IPR039365">
    <property type="entry name" value="IS701-like"/>
</dbReference>
<gene>
    <name evidence="2" type="ORF">GTS_40400</name>
</gene>
<dbReference type="InterPro" id="IPR038721">
    <property type="entry name" value="IS701-like_DDE_dom"/>
</dbReference>
<keyword evidence="3" id="KW-1185">Reference proteome</keyword>
<evidence type="ECO:0000313" key="3">
    <source>
        <dbReference type="Proteomes" id="UP000298860"/>
    </source>
</evidence>
<sequence length="380" mass="42081">MEIEDIERWSDELARLCTLVGPRFGRSEPRERVLGYVRGLLAPLERKNGWTVAEHAGAACPDGMQRLLRTARWDADGVRDDVRGYVADRLGEPGGVLIADGTGFVKKGRHSAGVHRQYTGTSGKIDNCQVGVFLAYASAKGRALIDRELYLPESWTDDRARCRRAGIPDGVAFSTKPAQALAMIARALDAGMPAGWVTADEEFGQNPAFRKGLLARRMPFVLATRCDDRLPCPDRRRRQAKTVAAVVPAAAWERRSAGDGARGQRLYDWSLVELDPAGLPAGWAHRLLLRRATRPNDKGEYEVAYYRCAAPAHTSFAELIRVAGIRWCVEECFQLAKNEAGLDHYQVRDYTAWYRHITGSMLAAAFLTVTRSEHTAKGAT</sequence>
<dbReference type="NCBIfam" id="NF033540">
    <property type="entry name" value="transpos_IS701"/>
    <property type="match status" value="1"/>
</dbReference>
<dbReference type="SUPFAM" id="SSF53098">
    <property type="entry name" value="Ribonuclease H-like"/>
    <property type="match status" value="1"/>
</dbReference>
<evidence type="ECO:0000259" key="1">
    <source>
        <dbReference type="Pfam" id="PF13546"/>
    </source>
</evidence>